<feature type="transmembrane region" description="Helical" evidence="1">
    <location>
        <begin position="51"/>
        <end position="76"/>
    </location>
</feature>
<proteinExistence type="predicted"/>
<organism evidence="2 3">
    <name type="scientific">Monascus purpureus</name>
    <name type="common">Red mold</name>
    <name type="synonym">Monascus anka</name>
    <dbReference type="NCBI Taxonomy" id="5098"/>
    <lineage>
        <taxon>Eukaryota</taxon>
        <taxon>Fungi</taxon>
        <taxon>Dikarya</taxon>
        <taxon>Ascomycota</taxon>
        <taxon>Pezizomycotina</taxon>
        <taxon>Eurotiomycetes</taxon>
        <taxon>Eurotiomycetidae</taxon>
        <taxon>Eurotiales</taxon>
        <taxon>Aspergillaceae</taxon>
        <taxon>Monascus</taxon>
    </lineage>
</organism>
<gene>
    <name evidence="2" type="ORF">MPDQ_003592</name>
</gene>
<dbReference type="EMBL" id="VIFY01000226">
    <property type="protein sequence ID" value="TQB68333.1"/>
    <property type="molecule type" value="Genomic_DNA"/>
</dbReference>
<keyword evidence="1" id="KW-0812">Transmembrane</keyword>
<accession>A0A507QKM6</accession>
<evidence type="ECO:0000313" key="3">
    <source>
        <dbReference type="Proteomes" id="UP000319663"/>
    </source>
</evidence>
<dbReference type="Proteomes" id="UP000319663">
    <property type="component" value="Unassembled WGS sequence"/>
</dbReference>
<sequence length="83" mass="9707">MAAPKDSAFWRHFAKAIENDEKAKALSEGNRKSVSPDSWLEHQRYKKRWTFIWGFVLLFMASLAIAAVVVVIWWFASHNWLRG</sequence>
<protein>
    <submittedName>
        <fullName evidence="2">Uncharacterized protein</fullName>
    </submittedName>
</protein>
<keyword evidence="1" id="KW-0472">Membrane</keyword>
<reference evidence="2 3" key="1">
    <citation type="submission" date="2019-06" db="EMBL/GenBank/DDBJ databases">
        <title>Wine fermentation using esterase from Monascus purpureus.</title>
        <authorList>
            <person name="Geng C."/>
            <person name="Zhang Y."/>
        </authorList>
    </citation>
    <scope>NUCLEOTIDE SEQUENCE [LARGE SCALE GENOMIC DNA]</scope>
    <source>
        <strain evidence="2">HQ1</strain>
    </source>
</reference>
<evidence type="ECO:0000256" key="1">
    <source>
        <dbReference type="SAM" id="Phobius"/>
    </source>
</evidence>
<dbReference type="AlphaFoldDB" id="A0A507QKM6"/>
<comment type="caution">
    <text evidence="2">The sequence shown here is derived from an EMBL/GenBank/DDBJ whole genome shotgun (WGS) entry which is preliminary data.</text>
</comment>
<keyword evidence="1" id="KW-1133">Transmembrane helix</keyword>
<name>A0A507QKM6_MONPU</name>
<keyword evidence="3" id="KW-1185">Reference proteome</keyword>
<evidence type="ECO:0000313" key="2">
    <source>
        <dbReference type="EMBL" id="TQB68333.1"/>
    </source>
</evidence>